<gene>
    <name evidence="1" type="ORF">LSGJ_01373</name>
</gene>
<reference evidence="1 2" key="1">
    <citation type="journal article" date="2011" name="J. Bacteriol.">
        <title>Genome Sequence of Lactobacillus salivarius GJ-24, a Probiotic Strain Isolated from Healthy Adult Intestine.</title>
        <authorList>
            <person name="Cho Y.J."/>
            <person name="Choi J.K."/>
            <person name="Kim J.H."/>
            <person name="Lim Y.S."/>
            <person name="Ham J.S."/>
            <person name="Kang D.K."/>
            <person name="Chun J."/>
            <person name="Paik H.D."/>
            <person name="Kim G.B."/>
        </authorList>
    </citation>
    <scope>NUCLEOTIDE SEQUENCE [LARGE SCALE GENOMIC DNA]</scope>
    <source>
        <strain evidence="1 2">GJ-24</strain>
    </source>
</reference>
<dbReference type="Proteomes" id="UP000003074">
    <property type="component" value="Unassembled WGS sequence"/>
</dbReference>
<evidence type="ECO:0000313" key="1">
    <source>
        <dbReference type="EMBL" id="EGM50825.1"/>
    </source>
</evidence>
<dbReference type="PATRIC" id="fig|1041521.3.peg.1378"/>
<dbReference type="EMBL" id="AFOI01000004">
    <property type="protein sequence ID" value="EGM50825.1"/>
    <property type="molecule type" value="Genomic_DNA"/>
</dbReference>
<proteinExistence type="predicted"/>
<name>F7QW30_9LACO</name>
<sequence length="287" mass="33015">MAYDYGFEIMVKVYTKNSTLTYQYNKHADKSTEIHFTVPFSTETEKQITEIVLYNINPGHFNSIKRGDKVELFAGYHDDNGLLMSGTIFRTSTPTLEDADTAYTLRVLEGPDYTTLPKLNITFAKGTYAETIVREVARRANMQLNIMNTNFNKRYDEEYTAEGHPLEILSQIAEDTKTSLFYLRGKLTWAFIFNGRNAETFNLNVNTGLIGSPVVESRDDDWQDWDDDDGLGRWSFSCESILNFHLTTFSRVEVHSKYLNHGMYVINGEHTFDGEEARTKFEGIENM</sequence>
<dbReference type="RefSeq" id="WP_003708084.1">
    <property type="nucleotide sequence ID" value="NZ_AFOI01000004.1"/>
</dbReference>
<dbReference type="NCBIfam" id="NF047561">
    <property type="entry name" value="orf58_phage_fam"/>
    <property type="match status" value="1"/>
</dbReference>
<comment type="caution">
    <text evidence="1">The sequence shown here is derived from an EMBL/GenBank/DDBJ whole genome shotgun (WGS) entry which is preliminary data.</text>
</comment>
<evidence type="ECO:0000313" key="2">
    <source>
        <dbReference type="Proteomes" id="UP000003074"/>
    </source>
</evidence>
<dbReference type="AlphaFoldDB" id="F7QW30"/>
<organism evidence="1 2">
    <name type="scientific">Ligilactobacillus salivarius GJ-24</name>
    <dbReference type="NCBI Taxonomy" id="1041521"/>
    <lineage>
        <taxon>Bacteria</taxon>
        <taxon>Bacillati</taxon>
        <taxon>Bacillota</taxon>
        <taxon>Bacilli</taxon>
        <taxon>Lactobacillales</taxon>
        <taxon>Lactobacillaceae</taxon>
        <taxon>Ligilactobacillus</taxon>
    </lineage>
</organism>
<accession>F7QW30</accession>
<protein>
    <submittedName>
        <fullName evidence="1">Uncharacterized protein</fullName>
    </submittedName>
</protein>